<feature type="compositionally biased region" description="Polar residues" evidence="1">
    <location>
        <begin position="1"/>
        <end position="10"/>
    </location>
</feature>
<accession>A0ABY7DIP6</accession>
<organism evidence="2 3">
    <name type="scientific">Mya arenaria</name>
    <name type="common">Soft-shell clam</name>
    <dbReference type="NCBI Taxonomy" id="6604"/>
    <lineage>
        <taxon>Eukaryota</taxon>
        <taxon>Metazoa</taxon>
        <taxon>Spiralia</taxon>
        <taxon>Lophotrochozoa</taxon>
        <taxon>Mollusca</taxon>
        <taxon>Bivalvia</taxon>
        <taxon>Autobranchia</taxon>
        <taxon>Heteroconchia</taxon>
        <taxon>Euheterodonta</taxon>
        <taxon>Imparidentia</taxon>
        <taxon>Neoheterodontei</taxon>
        <taxon>Myida</taxon>
        <taxon>Myoidea</taxon>
        <taxon>Myidae</taxon>
        <taxon>Mya</taxon>
    </lineage>
</organism>
<proteinExistence type="predicted"/>
<keyword evidence="3" id="KW-1185">Reference proteome</keyword>
<feature type="region of interest" description="Disordered" evidence="1">
    <location>
        <begin position="1"/>
        <end position="26"/>
    </location>
</feature>
<evidence type="ECO:0000313" key="3">
    <source>
        <dbReference type="Proteomes" id="UP001164746"/>
    </source>
</evidence>
<protein>
    <submittedName>
        <fullName evidence="2">Uncharacterized protein</fullName>
    </submittedName>
</protein>
<dbReference type="EMBL" id="CP111013">
    <property type="protein sequence ID" value="WAQ96364.1"/>
    <property type="molecule type" value="Genomic_DNA"/>
</dbReference>
<name>A0ABY7DIP6_MYAAR</name>
<gene>
    <name evidence="2" type="ORF">MAR_029054</name>
</gene>
<dbReference type="Proteomes" id="UP001164746">
    <property type="component" value="Chromosome 2"/>
</dbReference>
<reference evidence="2" key="1">
    <citation type="submission" date="2022-11" db="EMBL/GenBank/DDBJ databases">
        <title>Centuries of genome instability and evolution in soft-shell clam transmissible cancer (bioRxiv).</title>
        <authorList>
            <person name="Hart S.F.M."/>
            <person name="Yonemitsu M.A."/>
            <person name="Giersch R.M."/>
            <person name="Beal B.F."/>
            <person name="Arriagada G."/>
            <person name="Davis B.W."/>
            <person name="Ostrander E.A."/>
            <person name="Goff S.P."/>
            <person name="Metzger M.J."/>
        </authorList>
    </citation>
    <scope>NUCLEOTIDE SEQUENCE</scope>
    <source>
        <strain evidence="2">MELC-2E11</strain>
        <tissue evidence="2">Siphon/mantle</tissue>
    </source>
</reference>
<evidence type="ECO:0000313" key="2">
    <source>
        <dbReference type="EMBL" id="WAQ96364.1"/>
    </source>
</evidence>
<sequence length="85" mass="9590">MPTEVTTDTAVGNPEQPLGLGLSGDKQSGPFRTYECDFNDCQDNNGREIEWRESHGHWSSAVQTKMRRDPPMAEVDLWDDCSMQS</sequence>
<evidence type="ECO:0000256" key="1">
    <source>
        <dbReference type="SAM" id="MobiDB-lite"/>
    </source>
</evidence>